<dbReference type="Pfam" id="PF11611">
    <property type="entry name" value="DUF4352"/>
    <property type="match status" value="1"/>
</dbReference>
<gene>
    <name evidence="4" type="ORF">SAMN02982929_03096</name>
    <name evidence="5" type="ORF">SAMN05216506_101336</name>
</gene>
<accession>A0A1H6C413</accession>
<keyword evidence="2" id="KW-1133">Transmembrane helix</keyword>
<proteinExistence type="predicted"/>
<reference evidence="6 7" key="2">
    <citation type="submission" date="2016-10" db="EMBL/GenBank/DDBJ databases">
        <authorList>
            <person name="Varghese N."/>
            <person name="Submissions S."/>
        </authorList>
    </citation>
    <scope>NUCLEOTIDE SEQUENCE [LARGE SCALE GENOMIC DNA]</scope>
    <source>
        <strain evidence="7">ATCC 20501</strain>
        <strain evidence="5 6">CGMCC 4.3529</strain>
    </source>
</reference>
<reference evidence="4" key="1">
    <citation type="submission" date="2016-10" db="EMBL/GenBank/DDBJ databases">
        <authorList>
            <person name="de Groot N.N."/>
        </authorList>
    </citation>
    <scope>NUCLEOTIDE SEQUENCE [LARGE SCALE GENOMIC DNA]</scope>
    <source>
        <strain evidence="4">ATCC 20501</strain>
    </source>
</reference>
<evidence type="ECO:0000313" key="5">
    <source>
        <dbReference type="EMBL" id="SFC26992.1"/>
    </source>
</evidence>
<keyword evidence="2" id="KW-0472">Membrane</keyword>
<evidence type="ECO:0000256" key="2">
    <source>
        <dbReference type="SAM" id="Phobius"/>
    </source>
</evidence>
<dbReference type="Proteomes" id="UP000236729">
    <property type="component" value="Unassembled WGS sequence"/>
</dbReference>
<dbReference type="AlphaFoldDB" id="A0A1H6C413"/>
<dbReference type="RefSeq" id="WP_093345185.1">
    <property type="nucleotide sequence ID" value="NZ_FNVB01000004.1"/>
</dbReference>
<feature type="transmembrane region" description="Helical" evidence="2">
    <location>
        <begin position="70"/>
        <end position="90"/>
    </location>
</feature>
<evidence type="ECO:0000259" key="3">
    <source>
        <dbReference type="Pfam" id="PF11611"/>
    </source>
</evidence>
<keyword evidence="2" id="KW-0812">Transmembrane</keyword>
<organism evidence="4 7">
    <name type="scientific">Saccharopolyspora kobensis</name>
    <dbReference type="NCBI Taxonomy" id="146035"/>
    <lineage>
        <taxon>Bacteria</taxon>
        <taxon>Bacillati</taxon>
        <taxon>Actinomycetota</taxon>
        <taxon>Actinomycetes</taxon>
        <taxon>Pseudonocardiales</taxon>
        <taxon>Pseudonocardiaceae</taxon>
        <taxon>Saccharopolyspora</taxon>
    </lineage>
</organism>
<dbReference type="EMBL" id="FNVB01000004">
    <property type="protein sequence ID" value="SEG67672.1"/>
    <property type="molecule type" value="Genomic_DNA"/>
</dbReference>
<name>A0A1H6C413_9PSEU</name>
<feature type="transmembrane region" description="Helical" evidence="2">
    <location>
        <begin position="44"/>
        <end position="63"/>
    </location>
</feature>
<dbReference type="Proteomes" id="UP000199690">
    <property type="component" value="Unassembled WGS sequence"/>
</dbReference>
<keyword evidence="1" id="KW-0732">Signal</keyword>
<sequence>MTQQHAPYPYAQPQRARFKGLAIAALVLGIVGVVGSIIPILNNVTALAALVGLVLGVIALFGTKKVMAGIGAGLCVLAIVVTIAMQALFLRELDKALGTSVPENGQVETTGEPARLGFGEAHKWSTGEVFSISQPRPHTPSNEFLQAPEGKRFVEFDVTIRNEGDQGYNVVVSSLTVQHNGHVAQQNYFAGDPFPSAQVPPGGDVTFTSVFEIGSEPGELQISVQPTPFAKDTAYFVGQV</sequence>
<evidence type="ECO:0000313" key="6">
    <source>
        <dbReference type="Proteomes" id="UP000199690"/>
    </source>
</evidence>
<dbReference type="Gene3D" id="2.60.40.1240">
    <property type="match status" value="1"/>
</dbReference>
<evidence type="ECO:0000313" key="4">
    <source>
        <dbReference type="EMBL" id="SEG67672.1"/>
    </source>
</evidence>
<evidence type="ECO:0000313" key="7">
    <source>
        <dbReference type="Proteomes" id="UP000236729"/>
    </source>
</evidence>
<evidence type="ECO:0000256" key="1">
    <source>
        <dbReference type="ARBA" id="ARBA00022729"/>
    </source>
</evidence>
<protein>
    <recommendedName>
        <fullName evidence="3">DUF4352 domain-containing protein</fullName>
    </recommendedName>
</protein>
<dbReference type="EMBL" id="FOME01000001">
    <property type="protein sequence ID" value="SFC26992.1"/>
    <property type="molecule type" value="Genomic_DNA"/>
</dbReference>
<dbReference type="SMR" id="A0A1H6C413"/>
<keyword evidence="6" id="KW-1185">Reference proteome</keyword>
<dbReference type="InterPro" id="IPR029051">
    <property type="entry name" value="DUF4352"/>
</dbReference>
<dbReference type="InterPro" id="IPR029050">
    <property type="entry name" value="Immunoprotect_excell_Ig-like"/>
</dbReference>
<accession>A0A1I1HTT8</accession>
<feature type="transmembrane region" description="Helical" evidence="2">
    <location>
        <begin position="21"/>
        <end position="38"/>
    </location>
</feature>
<feature type="domain" description="DUF4352" evidence="3">
    <location>
        <begin position="141"/>
        <end position="231"/>
    </location>
</feature>